<evidence type="ECO:0000313" key="3">
    <source>
        <dbReference type="Proteomes" id="UP001219525"/>
    </source>
</evidence>
<name>A0AAD6VD09_9AGAR</name>
<dbReference type="AlphaFoldDB" id="A0AAD6VD09"/>
<reference evidence="2" key="1">
    <citation type="submission" date="2023-03" db="EMBL/GenBank/DDBJ databases">
        <title>Massive genome expansion in bonnet fungi (Mycena s.s.) driven by repeated elements and novel gene families across ecological guilds.</title>
        <authorList>
            <consortium name="Lawrence Berkeley National Laboratory"/>
            <person name="Harder C.B."/>
            <person name="Miyauchi S."/>
            <person name="Viragh M."/>
            <person name="Kuo A."/>
            <person name="Thoen E."/>
            <person name="Andreopoulos B."/>
            <person name="Lu D."/>
            <person name="Skrede I."/>
            <person name="Drula E."/>
            <person name="Henrissat B."/>
            <person name="Morin E."/>
            <person name="Kohler A."/>
            <person name="Barry K."/>
            <person name="LaButti K."/>
            <person name="Morin E."/>
            <person name="Salamov A."/>
            <person name="Lipzen A."/>
            <person name="Mereny Z."/>
            <person name="Hegedus B."/>
            <person name="Baldrian P."/>
            <person name="Stursova M."/>
            <person name="Weitz H."/>
            <person name="Taylor A."/>
            <person name="Grigoriev I.V."/>
            <person name="Nagy L.G."/>
            <person name="Martin F."/>
            <person name="Kauserud H."/>
        </authorList>
    </citation>
    <scope>NUCLEOTIDE SEQUENCE</scope>
    <source>
        <strain evidence="2">9144</strain>
    </source>
</reference>
<evidence type="ECO:0000313" key="2">
    <source>
        <dbReference type="EMBL" id="KAJ7207874.1"/>
    </source>
</evidence>
<keyword evidence="3" id="KW-1185">Reference proteome</keyword>
<feature type="region of interest" description="Disordered" evidence="1">
    <location>
        <begin position="101"/>
        <end position="127"/>
    </location>
</feature>
<sequence>MFPVQAPLSISQNARARFLTFVASFAGLGGAILDNKLARRRPEFFSFPGSDAAVAHALVPEIQRLPQDVRHRRHGARGFLRRSSWRAHTKLDGRWALRERERTRPSTSVLRIEMAPQAPRDSAQNPD</sequence>
<dbReference type="Proteomes" id="UP001219525">
    <property type="component" value="Unassembled WGS sequence"/>
</dbReference>
<evidence type="ECO:0000256" key="1">
    <source>
        <dbReference type="SAM" id="MobiDB-lite"/>
    </source>
</evidence>
<organism evidence="2 3">
    <name type="scientific">Mycena pura</name>
    <dbReference type="NCBI Taxonomy" id="153505"/>
    <lineage>
        <taxon>Eukaryota</taxon>
        <taxon>Fungi</taxon>
        <taxon>Dikarya</taxon>
        <taxon>Basidiomycota</taxon>
        <taxon>Agaricomycotina</taxon>
        <taxon>Agaricomycetes</taxon>
        <taxon>Agaricomycetidae</taxon>
        <taxon>Agaricales</taxon>
        <taxon>Marasmiineae</taxon>
        <taxon>Mycenaceae</taxon>
        <taxon>Mycena</taxon>
    </lineage>
</organism>
<accession>A0AAD6VD09</accession>
<gene>
    <name evidence="2" type="ORF">GGX14DRAFT_567177</name>
</gene>
<comment type="caution">
    <text evidence="2">The sequence shown here is derived from an EMBL/GenBank/DDBJ whole genome shotgun (WGS) entry which is preliminary data.</text>
</comment>
<proteinExistence type="predicted"/>
<protein>
    <submittedName>
        <fullName evidence="2">Uncharacterized protein</fullName>
    </submittedName>
</protein>
<dbReference type="EMBL" id="JARJCW010000035">
    <property type="protein sequence ID" value="KAJ7207874.1"/>
    <property type="molecule type" value="Genomic_DNA"/>
</dbReference>